<organism evidence="1 2">
    <name type="scientific">Melastoma candidum</name>
    <dbReference type="NCBI Taxonomy" id="119954"/>
    <lineage>
        <taxon>Eukaryota</taxon>
        <taxon>Viridiplantae</taxon>
        <taxon>Streptophyta</taxon>
        <taxon>Embryophyta</taxon>
        <taxon>Tracheophyta</taxon>
        <taxon>Spermatophyta</taxon>
        <taxon>Magnoliopsida</taxon>
        <taxon>eudicotyledons</taxon>
        <taxon>Gunneridae</taxon>
        <taxon>Pentapetalae</taxon>
        <taxon>rosids</taxon>
        <taxon>malvids</taxon>
        <taxon>Myrtales</taxon>
        <taxon>Melastomataceae</taxon>
        <taxon>Melastomatoideae</taxon>
        <taxon>Melastomateae</taxon>
        <taxon>Melastoma</taxon>
    </lineage>
</organism>
<sequence length="98" mass="11172">MEDPSPLGCDPTTTLSFHRSPPSSPLPSSSECRTPTSDDHKIPAARSCPQTPRKHPVPWNSHKRKLAELHFFELTGREEVESFFRRHYGRSKKRCTSV</sequence>
<evidence type="ECO:0000313" key="2">
    <source>
        <dbReference type="Proteomes" id="UP001057402"/>
    </source>
</evidence>
<protein>
    <submittedName>
        <fullName evidence="1">Uncharacterized protein</fullName>
    </submittedName>
</protein>
<reference evidence="2" key="1">
    <citation type="journal article" date="2023" name="Front. Plant Sci.">
        <title>Chromosomal-level genome assembly of Melastoma candidum provides insights into trichome evolution.</title>
        <authorList>
            <person name="Zhong Y."/>
            <person name="Wu W."/>
            <person name="Sun C."/>
            <person name="Zou P."/>
            <person name="Liu Y."/>
            <person name="Dai S."/>
            <person name="Zhou R."/>
        </authorList>
    </citation>
    <scope>NUCLEOTIDE SEQUENCE [LARGE SCALE GENOMIC DNA]</scope>
</reference>
<name>A0ACB9SD19_9MYRT</name>
<gene>
    <name evidence="1" type="ORF">MLD38_004056</name>
</gene>
<proteinExistence type="predicted"/>
<dbReference type="EMBL" id="CM042881">
    <property type="protein sequence ID" value="KAI4386092.1"/>
    <property type="molecule type" value="Genomic_DNA"/>
</dbReference>
<dbReference type="Proteomes" id="UP001057402">
    <property type="component" value="Chromosome 2"/>
</dbReference>
<keyword evidence="2" id="KW-1185">Reference proteome</keyword>
<evidence type="ECO:0000313" key="1">
    <source>
        <dbReference type="EMBL" id="KAI4386092.1"/>
    </source>
</evidence>
<comment type="caution">
    <text evidence="1">The sequence shown here is derived from an EMBL/GenBank/DDBJ whole genome shotgun (WGS) entry which is preliminary data.</text>
</comment>
<accession>A0ACB9SD19</accession>